<dbReference type="EMBL" id="JAGGJU010000007">
    <property type="protein sequence ID" value="MBP1851241.1"/>
    <property type="molecule type" value="Genomic_DNA"/>
</dbReference>
<keyword evidence="1" id="KW-0808">Transferase</keyword>
<dbReference type="RefSeq" id="WP_209945780.1">
    <property type="nucleotide sequence ID" value="NZ_JAGGJU010000007.1"/>
</dbReference>
<name>A0ABS4DZX1_9HYPH</name>
<evidence type="ECO:0000313" key="1">
    <source>
        <dbReference type="EMBL" id="MBP1851241.1"/>
    </source>
</evidence>
<evidence type="ECO:0000313" key="2">
    <source>
        <dbReference type="Proteomes" id="UP000759443"/>
    </source>
</evidence>
<keyword evidence="2" id="KW-1185">Reference proteome</keyword>
<dbReference type="Proteomes" id="UP000759443">
    <property type="component" value="Unassembled WGS sequence"/>
</dbReference>
<sequence>MTNALKADQPAPLMDFGEDDIATVMRALLDSSRRVERVRLSDRSVWIKRQEAKVLPIWVSFQGAAATLLRMPVMRPSLRLAPAAMQAREVARIRVFAEKGFPVPPLLYTSETAMVLGDVSPTVEARMRQLKKTSPEDHDDLLVQSASALGELHAAGLCHGRPHVRDFFLQDGRIGFFDFEEDPTAVMPLETAQARDIALLFLTVTSRAIRKDETCQAALEAWCARAPAASIVELRRFGRMMGRILPLARLIGRVHMGSDLRRFIMATEFLMHAPETEADGEPPGKAGYDG</sequence>
<proteinExistence type="predicted"/>
<accession>A0ABS4DZX1</accession>
<comment type="caution">
    <text evidence="1">The sequence shown here is derived from an EMBL/GenBank/DDBJ whole genome shotgun (WGS) entry which is preliminary data.</text>
</comment>
<dbReference type="InterPro" id="IPR011009">
    <property type="entry name" value="Kinase-like_dom_sf"/>
</dbReference>
<reference evidence="1 2" key="1">
    <citation type="submission" date="2021-03" db="EMBL/GenBank/DDBJ databases">
        <title>Genomic Encyclopedia of Type Strains, Phase IV (KMG-IV): sequencing the most valuable type-strain genomes for metagenomic binning, comparative biology and taxonomic classification.</title>
        <authorList>
            <person name="Goeker M."/>
        </authorList>
    </citation>
    <scope>NUCLEOTIDE SEQUENCE [LARGE SCALE GENOMIC DNA]</scope>
    <source>
        <strain evidence="1 2">DSM 21600</strain>
    </source>
</reference>
<dbReference type="SUPFAM" id="SSF56112">
    <property type="entry name" value="Protein kinase-like (PK-like)"/>
    <property type="match status" value="1"/>
</dbReference>
<organism evidence="1 2">
    <name type="scientific">Rhizobium halophytocola</name>
    <dbReference type="NCBI Taxonomy" id="735519"/>
    <lineage>
        <taxon>Bacteria</taxon>
        <taxon>Pseudomonadati</taxon>
        <taxon>Pseudomonadota</taxon>
        <taxon>Alphaproteobacteria</taxon>
        <taxon>Hyphomicrobiales</taxon>
        <taxon>Rhizobiaceae</taxon>
        <taxon>Rhizobium/Agrobacterium group</taxon>
        <taxon>Rhizobium</taxon>
    </lineage>
</organism>
<gene>
    <name evidence="1" type="ORF">J2Z17_002686</name>
</gene>
<protein>
    <submittedName>
        <fullName evidence="1">tRNA A-37 threonylcarbamoyl transferase component Bud32</fullName>
    </submittedName>
</protein>
<dbReference type="GO" id="GO:0016740">
    <property type="term" value="F:transferase activity"/>
    <property type="evidence" value="ECO:0007669"/>
    <property type="project" value="UniProtKB-KW"/>
</dbReference>